<reference evidence="7 8" key="1">
    <citation type="submission" date="2017-04" db="EMBL/GenBank/DDBJ databases">
        <title>Bacillus krulwichiae AM31D Genome sequencing and assembly.</title>
        <authorList>
            <person name="Krulwich T.A."/>
            <person name="Anastor L."/>
            <person name="Ehrlich R."/>
            <person name="Ehrlich G.D."/>
            <person name="Janto B."/>
        </authorList>
    </citation>
    <scope>NUCLEOTIDE SEQUENCE [LARGE SCALE GENOMIC DNA]</scope>
    <source>
        <strain evidence="7 8">AM31D</strain>
    </source>
</reference>
<feature type="transmembrane region" description="Helical" evidence="6">
    <location>
        <begin position="52"/>
        <end position="71"/>
    </location>
</feature>
<dbReference type="Proteomes" id="UP000193006">
    <property type="component" value="Chromosome"/>
</dbReference>
<dbReference type="CDD" id="cd13124">
    <property type="entry name" value="MATE_SpoVB_like"/>
    <property type="match status" value="1"/>
</dbReference>
<dbReference type="EMBL" id="CP020814">
    <property type="protein sequence ID" value="ARK28452.1"/>
    <property type="molecule type" value="Genomic_DNA"/>
</dbReference>
<keyword evidence="3 6" id="KW-0812">Transmembrane</keyword>
<sequence>MHVSNLQKGKILKGIALLSMVAIVAKILSAAYRIPYQNMAGDLGFYVYQQVYPFYGIVIVLAMYGFPVVLSKQRAELLARGMEREAKQVLSLFFYGLMFFSIVVWALLFFFAEVIATMMGDMWLESPIKAMSYIVLLLPFLSVGRGFHQGEGNLIPTAISHVAEQFIRVLFILGLTYLFVQAGSDAYKIGSGAAYGSVIGAAAGVIILLLLTRARWLRQLIHPFKLDFFKLIKGNLDLFKQSLFICLSALLVNLFQLVDAFSVVRLMQSMGVEQIIAFETKGVYDRSQPLIQLGTILTTTLALALVPMLSKALIEGELELASRYQSLSYRLAFLVGGAATVGLMIILKPTNHMLFTDTAGTDVLTVMSMAILLLSSFTTMAAVLQGYNYAYLPAIAVALGFVIKVISNIFLIPFYGTLGAAWSTVLATLVMVVFLLLSFKRTSHLYLGKLTSYMRISGLLLIMAVVVFLWKYGVTIGFADGTRGADTFIALSSVTVGGLVTVIFLFLLPIFTEEEWSSIPKLNKIRAKVRFFLLRG</sequence>
<dbReference type="InterPro" id="IPR002797">
    <property type="entry name" value="Polysacc_synth"/>
</dbReference>
<accession>A0A1X9MDD2</accession>
<comment type="subcellular location">
    <subcellularLocation>
        <location evidence="1">Cell membrane</location>
        <topology evidence="1">Multi-pass membrane protein</topology>
    </subcellularLocation>
</comment>
<dbReference type="InterPro" id="IPR024923">
    <property type="entry name" value="PG_synth_SpoVB"/>
</dbReference>
<dbReference type="KEGG" id="bkw:BkAM31D_00355"/>
<protein>
    <submittedName>
        <fullName evidence="7">Putative cell division protein YtgP</fullName>
    </submittedName>
</protein>
<feature type="transmembrane region" description="Helical" evidence="6">
    <location>
        <begin position="451"/>
        <end position="470"/>
    </location>
</feature>
<feature type="transmembrane region" description="Helical" evidence="6">
    <location>
        <begin position="92"/>
        <end position="118"/>
    </location>
</feature>
<dbReference type="AlphaFoldDB" id="A0A1X9MDD2"/>
<dbReference type="PANTHER" id="PTHR30250:SF29">
    <property type="entry name" value="POLYSACCHARIDE BIOSYNTHESIS PROTEIN C-TERMINAL DOMAIN-CONTAINING PROTEIN"/>
    <property type="match status" value="1"/>
</dbReference>
<feature type="transmembrane region" description="Helical" evidence="6">
    <location>
        <begin position="391"/>
        <end position="414"/>
    </location>
</feature>
<feature type="transmembrane region" description="Helical" evidence="6">
    <location>
        <begin position="420"/>
        <end position="439"/>
    </location>
</feature>
<proteinExistence type="predicted"/>
<keyword evidence="8" id="KW-1185">Reference proteome</keyword>
<evidence type="ECO:0000256" key="3">
    <source>
        <dbReference type="ARBA" id="ARBA00022692"/>
    </source>
</evidence>
<feature type="transmembrane region" description="Helical" evidence="6">
    <location>
        <begin position="290"/>
        <end position="310"/>
    </location>
</feature>
<feature type="transmembrane region" description="Helical" evidence="6">
    <location>
        <begin position="12"/>
        <end position="32"/>
    </location>
</feature>
<evidence type="ECO:0000256" key="6">
    <source>
        <dbReference type="SAM" id="Phobius"/>
    </source>
</evidence>
<keyword evidence="4 6" id="KW-1133">Transmembrane helix</keyword>
<keyword evidence="7" id="KW-0132">Cell division</keyword>
<feature type="transmembrane region" description="Helical" evidence="6">
    <location>
        <begin position="192"/>
        <end position="211"/>
    </location>
</feature>
<dbReference type="RefSeq" id="WP_066159765.1">
    <property type="nucleotide sequence ID" value="NZ_CP020814.1"/>
</dbReference>
<feature type="transmembrane region" description="Helical" evidence="6">
    <location>
        <begin position="363"/>
        <end position="384"/>
    </location>
</feature>
<dbReference type="PANTHER" id="PTHR30250">
    <property type="entry name" value="PST FAMILY PREDICTED COLANIC ACID TRANSPORTER"/>
    <property type="match status" value="1"/>
</dbReference>
<feature type="transmembrane region" description="Helical" evidence="6">
    <location>
        <begin position="159"/>
        <end position="180"/>
    </location>
</feature>
<keyword evidence="5 6" id="KW-0472">Membrane</keyword>
<dbReference type="GO" id="GO:0005886">
    <property type="term" value="C:plasma membrane"/>
    <property type="evidence" value="ECO:0007669"/>
    <property type="project" value="UniProtKB-SubCell"/>
</dbReference>
<name>A0A1X9MDD2_9BACI</name>
<feature type="transmembrane region" description="Helical" evidence="6">
    <location>
        <begin position="331"/>
        <end position="351"/>
    </location>
</feature>
<keyword evidence="7" id="KW-0131">Cell cycle</keyword>
<dbReference type="GO" id="GO:0051301">
    <property type="term" value="P:cell division"/>
    <property type="evidence" value="ECO:0007669"/>
    <property type="project" value="UniProtKB-KW"/>
</dbReference>
<feature type="transmembrane region" description="Helical" evidence="6">
    <location>
        <begin position="130"/>
        <end position="147"/>
    </location>
</feature>
<evidence type="ECO:0000256" key="4">
    <source>
        <dbReference type="ARBA" id="ARBA00022989"/>
    </source>
</evidence>
<dbReference type="PIRSF" id="PIRSF038958">
    <property type="entry name" value="PG_synth_SpoVB"/>
    <property type="match status" value="1"/>
</dbReference>
<keyword evidence="2" id="KW-1003">Cell membrane</keyword>
<dbReference type="InterPro" id="IPR050833">
    <property type="entry name" value="Poly_Biosynth_Transport"/>
</dbReference>
<evidence type="ECO:0000313" key="8">
    <source>
        <dbReference type="Proteomes" id="UP000193006"/>
    </source>
</evidence>
<feature type="transmembrane region" description="Helical" evidence="6">
    <location>
        <begin position="243"/>
        <end position="264"/>
    </location>
</feature>
<feature type="transmembrane region" description="Helical" evidence="6">
    <location>
        <begin position="490"/>
        <end position="511"/>
    </location>
</feature>
<evidence type="ECO:0000256" key="2">
    <source>
        <dbReference type="ARBA" id="ARBA00022475"/>
    </source>
</evidence>
<organism evidence="7 8">
    <name type="scientific">Halalkalibacter krulwichiae</name>
    <dbReference type="NCBI Taxonomy" id="199441"/>
    <lineage>
        <taxon>Bacteria</taxon>
        <taxon>Bacillati</taxon>
        <taxon>Bacillota</taxon>
        <taxon>Bacilli</taxon>
        <taxon>Bacillales</taxon>
        <taxon>Bacillaceae</taxon>
        <taxon>Halalkalibacter</taxon>
    </lineage>
</organism>
<evidence type="ECO:0000256" key="1">
    <source>
        <dbReference type="ARBA" id="ARBA00004651"/>
    </source>
</evidence>
<dbReference type="Pfam" id="PF01943">
    <property type="entry name" value="Polysacc_synt"/>
    <property type="match status" value="1"/>
</dbReference>
<evidence type="ECO:0000313" key="7">
    <source>
        <dbReference type="EMBL" id="ARK28452.1"/>
    </source>
</evidence>
<dbReference type="STRING" id="199441.BkAM31D_00355"/>
<evidence type="ECO:0000256" key="5">
    <source>
        <dbReference type="ARBA" id="ARBA00023136"/>
    </source>
</evidence>
<gene>
    <name evidence="7" type="primary">ytgP_1</name>
    <name evidence="7" type="ORF">BkAM31D_00355</name>
</gene>